<dbReference type="EMBL" id="CADCVA010000407">
    <property type="protein sequence ID" value="CAA9446127.1"/>
    <property type="molecule type" value="Genomic_DNA"/>
</dbReference>
<keyword evidence="1" id="KW-0808">Transferase</keyword>
<accession>A0A6J4QSK5</accession>
<dbReference type="InterPro" id="IPR044855">
    <property type="entry name" value="CoA-Trfase_III_dom3_sf"/>
</dbReference>
<gene>
    <name evidence="2" type="ORF">AVDCRST_MAG82-3339</name>
</gene>
<dbReference type="Pfam" id="PF02515">
    <property type="entry name" value="CoA_transf_3"/>
    <property type="match status" value="1"/>
</dbReference>
<dbReference type="InterPro" id="IPR003673">
    <property type="entry name" value="CoA-Trfase_fam_III"/>
</dbReference>
<sequence>MLNGVKVLSFTHFLQGPSAVQILADLGADVIKIEPTKGAWERHWSGAEAYKNGVSVFFLLSGRNQRSLGVDLRSERGKEIVRRLIRDSDVIVENYRPGAMERLGFGYEKVSEEKPDLVYCSLSGYGTDGPYRDRAGQDLLSQAMSGLATINGRKSDPPTLVGSAVVDQHAAVLGALGVLAALYERRDTGKGKRVDSNLLNSALDLQIEPFIYHLNGHLYERSETGVSSRFHQAPYGIFETADGYICISLTPPEKMAEAFGDDTFHGWTEEDQFRRREEVNAHIAGHVRTKPAEHWFGVFDEVGIWYAPVNDYEDVEEDPQVVHNQAIMTFEHPRAGKVRVLSHPVRYDGEVPPLRILPPELGEHTEEVLSELGYGPGEIEDLKAEGVVRAQEH</sequence>
<organism evidence="2">
    <name type="scientific">uncultured Rubrobacteraceae bacterium</name>
    <dbReference type="NCBI Taxonomy" id="349277"/>
    <lineage>
        <taxon>Bacteria</taxon>
        <taxon>Bacillati</taxon>
        <taxon>Actinomycetota</taxon>
        <taxon>Rubrobacteria</taxon>
        <taxon>Rubrobacterales</taxon>
        <taxon>Rubrobacteraceae</taxon>
        <taxon>environmental samples</taxon>
    </lineage>
</organism>
<reference evidence="2" key="1">
    <citation type="submission" date="2020-02" db="EMBL/GenBank/DDBJ databases">
        <authorList>
            <person name="Meier V. D."/>
        </authorList>
    </citation>
    <scope>NUCLEOTIDE SEQUENCE</scope>
    <source>
        <strain evidence="2">AVDCRST_MAG82</strain>
    </source>
</reference>
<name>A0A6J4QSK5_9ACTN</name>
<dbReference type="PANTHER" id="PTHR48207:SF4">
    <property type="entry name" value="BLL6097 PROTEIN"/>
    <property type="match status" value="1"/>
</dbReference>
<protein>
    <recommendedName>
        <fullName evidence="3">L-carnitine dehydratase/bile acid-inducible protein F</fullName>
    </recommendedName>
</protein>
<dbReference type="GO" id="GO:0008410">
    <property type="term" value="F:CoA-transferase activity"/>
    <property type="evidence" value="ECO:0007669"/>
    <property type="project" value="TreeGrafter"/>
</dbReference>
<dbReference type="SUPFAM" id="SSF89796">
    <property type="entry name" value="CoA-transferase family III (CaiB/BaiF)"/>
    <property type="match status" value="1"/>
</dbReference>
<dbReference type="Gene3D" id="3.40.50.10540">
    <property type="entry name" value="Crotonobetainyl-coa:carnitine coa-transferase, domain 1"/>
    <property type="match status" value="1"/>
</dbReference>
<proteinExistence type="predicted"/>
<dbReference type="AlphaFoldDB" id="A0A6J4QSK5"/>
<dbReference type="InterPro" id="IPR023606">
    <property type="entry name" value="CoA-Trfase_III_dom_1_sf"/>
</dbReference>
<evidence type="ECO:0000256" key="1">
    <source>
        <dbReference type="ARBA" id="ARBA00022679"/>
    </source>
</evidence>
<evidence type="ECO:0008006" key="3">
    <source>
        <dbReference type="Google" id="ProtNLM"/>
    </source>
</evidence>
<dbReference type="InterPro" id="IPR050483">
    <property type="entry name" value="CoA-transferase_III_domain"/>
</dbReference>
<dbReference type="PANTHER" id="PTHR48207">
    <property type="entry name" value="SUCCINATE--HYDROXYMETHYLGLUTARATE COA-TRANSFERASE"/>
    <property type="match status" value="1"/>
</dbReference>
<dbReference type="Gene3D" id="3.30.1540.10">
    <property type="entry name" value="formyl-coa transferase, domain 3"/>
    <property type="match status" value="1"/>
</dbReference>
<evidence type="ECO:0000313" key="2">
    <source>
        <dbReference type="EMBL" id="CAA9446127.1"/>
    </source>
</evidence>